<feature type="region of interest" description="Disordered" evidence="1">
    <location>
        <begin position="72"/>
        <end position="133"/>
    </location>
</feature>
<feature type="region of interest" description="Disordered" evidence="1">
    <location>
        <begin position="1"/>
        <end position="22"/>
    </location>
</feature>
<dbReference type="AlphaFoldDB" id="A0A448ZPI1"/>
<name>A0A448ZPI1_9STRA</name>
<protein>
    <recommendedName>
        <fullName evidence="4">Sulfotransferase domain-containing protein</fullName>
    </recommendedName>
</protein>
<sequence length="611" mass="67771">MIGGADHPPHCVKQEGRTRKHKPPRVWVGIVLSVLLVANRWWWKELPSAGKLVGHHHYHHPIQSAIAILEDPKDHSGSNQSTTTLDSLESKPSTLSLRDRTSRNDTEPTGNPLLNEMLSGSQPTSGFFPSSNNRHKNLRLQFETGTRVTLLHIGKTGGSALRQLVRSASEYCRSHNHNGTVRDNPSSQSTAIENHGEGTAAEILHHHMCALARVTDSRASDDGEGGDGTQYQTNGKGEPPGRGLVHLDRNLHKTLTNSHFLVPIRNPIDRLVSWFHYERHFQAVLGKRRSHALHDLVDPHRCNYRTVEELVLGHGGAPGAGTNSSNSHNNSSNSIHKDIRKRGNRFFDDFFPSGIASEYCSRLARQCLEGSIPCYAHNFFNYEYYLEDVLVRILMGRSRAANTTANATSNATTDSNMDQAPVPRIDVIRAEDSAGDLNRTLLEWTGLPVTPEMDSFYTVRKPFGVDTHYSSNEITTTTTSDNDDNDDQSHSSNDIVAQQKPPPLSDAAASTLCGWICPELLAYAKIVSHASNLSQGDKQRTLDRLDESCGGGRGEVRKLCGGTFYYRRVRSQRRPRFCEPGTGTTRGPTGGENRRQRRLSYLRSGQGYPPC</sequence>
<feature type="compositionally biased region" description="Polar residues" evidence="1">
    <location>
        <begin position="118"/>
        <end position="132"/>
    </location>
</feature>
<gene>
    <name evidence="2" type="ORF">PSNMU_V1.4_AUG-EV-PASAV3_0110480</name>
</gene>
<accession>A0A448ZPI1</accession>
<dbReference type="SUPFAM" id="SSF52540">
    <property type="entry name" value="P-loop containing nucleoside triphosphate hydrolases"/>
    <property type="match status" value="1"/>
</dbReference>
<dbReference type="EMBL" id="CAACVS010000602">
    <property type="protein sequence ID" value="VEU43945.1"/>
    <property type="molecule type" value="Genomic_DNA"/>
</dbReference>
<feature type="compositionally biased region" description="Basic and acidic residues" evidence="1">
    <location>
        <begin position="7"/>
        <end position="17"/>
    </location>
</feature>
<evidence type="ECO:0000313" key="3">
    <source>
        <dbReference type="Proteomes" id="UP000291116"/>
    </source>
</evidence>
<evidence type="ECO:0000313" key="2">
    <source>
        <dbReference type="EMBL" id="VEU43945.1"/>
    </source>
</evidence>
<reference evidence="2 3" key="1">
    <citation type="submission" date="2019-01" db="EMBL/GenBank/DDBJ databases">
        <authorList>
            <person name="Ferrante I. M."/>
        </authorList>
    </citation>
    <scope>NUCLEOTIDE SEQUENCE [LARGE SCALE GENOMIC DNA]</scope>
    <source>
        <strain evidence="2 3">B856</strain>
    </source>
</reference>
<organism evidence="2 3">
    <name type="scientific">Pseudo-nitzschia multistriata</name>
    <dbReference type="NCBI Taxonomy" id="183589"/>
    <lineage>
        <taxon>Eukaryota</taxon>
        <taxon>Sar</taxon>
        <taxon>Stramenopiles</taxon>
        <taxon>Ochrophyta</taxon>
        <taxon>Bacillariophyta</taxon>
        <taxon>Bacillariophyceae</taxon>
        <taxon>Bacillariophycidae</taxon>
        <taxon>Bacillariales</taxon>
        <taxon>Bacillariaceae</taxon>
        <taxon>Pseudo-nitzschia</taxon>
    </lineage>
</organism>
<dbReference type="Gene3D" id="3.40.50.300">
    <property type="entry name" value="P-loop containing nucleotide triphosphate hydrolases"/>
    <property type="match status" value="1"/>
</dbReference>
<feature type="compositionally biased region" description="Low complexity" evidence="1">
    <location>
        <begin position="468"/>
        <end position="480"/>
    </location>
</feature>
<evidence type="ECO:0008006" key="4">
    <source>
        <dbReference type="Google" id="ProtNLM"/>
    </source>
</evidence>
<dbReference type="InterPro" id="IPR027417">
    <property type="entry name" value="P-loop_NTPase"/>
</dbReference>
<feature type="compositionally biased region" description="Low complexity" evidence="1">
    <location>
        <begin position="323"/>
        <end position="334"/>
    </location>
</feature>
<proteinExistence type="predicted"/>
<feature type="region of interest" description="Disordered" evidence="1">
    <location>
        <begin position="468"/>
        <end position="503"/>
    </location>
</feature>
<evidence type="ECO:0000256" key="1">
    <source>
        <dbReference type="SAM" id="MobiDB-lite"/>
    </source>
</evidence>
<feature type="region of interest" description="Disordered" evidence="1">
    <location>
        <begin position="216"/>
        <end position="243"/>
    </location>
</feature>
<feature type="region of interest" description="Disordered" evidence="1">
    <location>
        <begin position="315"/>
        <end position="336"/>
    </location>
</feature>
<feature type="compositionally biased region" description="Polar residues" evidence="1">
    <location>
        <begin position="77"/>
        <end position="96"/>
    </location>
</feature>
<feature type="compositionally biased region" description="Basic and acidic residues" evidence="1">
    <location>
        <begin position="97"/>
        <end position="106"/>
    </location>
</feature>
<keyword evidence="3" id="KW-1185">Reference proteome</keyword>
<dbReference type="OrthoDB" id="53856at2759"/>
<dbReference type="Proteomes" id="UP000291116">
    <property type="component" value="Unassembled WGS sequence"/>
</dbReference>
<feature type="region of interest" description="Disordered" evidence="1">
    <location>
        <begin position="576"/>
        <end position="595"/>
    </location>
</feature>